<dbReference type="RefSeq" id="WP_071970053.1">
    <property type="nucleotide sequence ID" value="NZ_CP018076.1"/>
</dbReference>
<feature type="region of interest" description="Disordered" evidence="1">
    <location>
        <begin position="86"/>
        <end position="105"/>
    </location>
</feature>
<evidence type="ECO:0000313" key="2">
    <source>
        <dbReference type="EMBL" id="APE42432.1"/>
    </source>
</evidence>
<dbReference type="KEGG" id="suam:BOO69_02625"/>
<organism evidence="2 3">
    <name type="scientific">Sulfitobacter alexandrii</name>
    <dbReference type="NCBI Taxonomy" id="1917485"/>
    <lineage>
        <taxon>Bacteria</taxon>
        <taxon>Pseudomonadati</taxon>
        <taxon>Pseudomonadota</taxon>
        <taxon>Alphaproteobacteria</taxon>
        <taxon>Rhodobacterales</taxon>
        <taxon>Roseobacteraceae</taxon>
        <taxon>Sulfitobacter</taxon>
    </lineage>
</organism>
<keyword evidence="3" id="KW-1185">Reference proteome</keyword>
<dbReference type="Proteomes" id="UP000181897">
    <property type="component" value="Chromosome"/>
</dbReference>
<protein>
    <submittedName>
        <fullName evidence="2">Uncharacterized protein</fullName>
    </submittedName>
</protein>
<dbReference type="AlphaFoldDB" id="A0A1J0WE24"/>
<accession>A0A1J0WE24</accession>
<evidence type="ECO:0000256" key="1">
    <source>
        <dbReference type="SAM" id="MobiDB-lite"/>
    </source>
</evidence>
<proteinExistence type="predicted"/>
<evidence type="ECO:0000313" key="3">
    <source>
        <dbReference type="Proteomes" id="UP000181897"/>
    </source>
</evidence>
<dbReference type="OrthoDB" id="7851378at2"/>
<reference evidence="2 3" key="1">
    <citation type="submission" date="2016-11" db="EMBL/GenBank/DDBJ databases">
        <title>Complete genome sequence of Sulfitobacter sp. AM1-D1, a toxic bacteria associated with marine dinoflagellate Alexandrium minutum in East China Sea.</title>
        <authorList>
            <person name="Yang Q."/>
            <person name="Zhang X."/>
            <person name="Tian X."/>
        </authorList>
    </citation>
    <scope>NUCLEOTIDE SEQUENCE [LARGE SCALE GENOMIC DNA]</scope>
    <source>
        <strain evidence="2 3">AM1-D1</strain>
    </source>
</reference>
<name>A0A1J0WE24_9RHOB</name>
<gene>
    <name evidence="2" type="ORF">BOO69_02625</name>
</gene>
<dbReference type="EMBL" id="CP018076">
    <property type="protein sequence ID" value="APE42432.1"/>
    <property type="molecule type" value="Genomic_DNA"/>
</dbReference>
<sequence length="105" mass="10738">MLQLSDPVDTGETDEYIDNLLNDILAGGVSDITGEEAAFDSLLGNDVEVEEVGEVGELVGTEVGEVAEATAVEDALGILFDQGAEQGHNSPFGGLLGGLTNDDSA</sequence>